<feature type="compositionally biased region" description="Pro residues" evidence="11">
    <location>
        <begin position="104"/>
        <end position="118"/>
    </location>
</feature>
<keyword evidence="10" id="KW-0735">Signal-anchor</keyword>
<evidence type="ECO:0000256" key="11">
    <source>
        <dbReference type="SAM" id="MobiDB-lite"/>
    </source>
</evidence>
<evidence type="ECO:0000256" key="4">
    <source>
        <dbReference type="ARBA" id="ARBA00022475"/>
    </source>
</evidence>
<comment type="similarity">
    <text evidence="2 10">Belongs to the TonB family.</text>
</comment>
<comment type="caution">
    <text evidence="13">The sequence shown here is derived from an EMBL/GenBank/DDBJ whole genome shotgun (WGS) entry which is preliminary data.</text>
</comment>
<sequence length="279" mass="30785">MLSRRDWSLAFTWAIVLHLAVLGVALWHWQPSTPLPPAPPKAPFVVKLAPLAKTHSQSQELQSTQALSANTPPQAKVEAITSSDIGLVHEGKIAAAKKLAQTTPPEPNPTLQPEPDPQPSAETEQVAAVEPHKPEPQPQLEKPELIATKPAQQQSVASQAKAIQAETVATQNQAQQQGQDEILTLQMTQNWQAELIAHLAKKKRYPKIARKRRQEATVTVRFTIDAQGQARDIEVVQASRYPLLNKEAKSVVKRAQPLPLPPEKMVNNKVLVPVRFYLL</sequence>
<evidence type="ECO:0000256" key="5">
    <source>
        <dbReference type="ARBA" id="ARBA00022519"/>
    </source>
</evidence>
<dbReference type="InterPro" id="IPR051045">
    <property type="entry name" value="TonB-dependent_transducer"/>
</dbReference>
<comment type="subcellular location">
    <subcellularLocation>
        <location evidence="1 10">Cell inner membrane</location>
        <topology evidence="1 10">Single-pass membrane protein</topology>
        <orientation evidence="1 10">Periplasmic side</orientation>
    </subcellularLocation>
</comment>
<dbReference type="PANTHER" id="PTHR33446:SF2">
    <property type="entry name" value="PROTEIN TONB"/>
    <property type="match status" value="1"/>
</dbReference>
<dbReference type="RefSeq" id="WP_284138462.1">
    <property type="nucleotide sequence ID" value="NZ_JASJUT010000012.1"/>
</dbReference>
<dbReference type="PANTHER" id="PTHR33446">
    <property type="entry name" value="PROTEIN TONB-RELATED"/>
    <property type="match status" value="1"/>
</dbReference>
<evidence type="ECO:0000313" key="13">
    <source>
        <dbReference type="EMBL" id="MDK2597742.1"/>
    </source>
</evidence>
<dbReference type="Proteomes" id="UP001231915">
    <property type="component" value="Unassembled WGS sequence"/>
</dbReference>
<keyword evidence="8 10" id="KW-1133">Transmembrane helix</keyword>
<dbReference type="Gene3D" id="3.30.1150.10">
    <property type="match status" value="1"/>
</dbReference>
<keyword evidence="7 10" id="KW-0653">Protein transport</keyword>
<reference evidence="13 14" key="1">
    <citation type="submission" date="2023-05" db="EMBL/GenBank/DDBJ databases">
        <title>Pseudoalteromonas ardens sp. nov., Pseudoalteromonas obscura sp. nov., and Pseudoalteromonas umbrosa sp. nov., isolated from the coral Montipora capitata.</title>
        <authorList>
            <person name="Thomas E.M."/>
            <person name="Smith E.M."/>
            <person name="Papke E."/>
            <person name="Shlafstein M.D."/>
            <person name="Oline D.K."/>
            <person name="Videau P."/>
            <person name="Saw J.H."/>
            <person name="Strangman W.K."/>
            <person name="Ushijima B."/>
        </authorList>
    </citation>
    <scope>NUCLEOTIDE SEQUENCE [LARGE SCALE GENOMIC DNA]</scope>
    <source>
        <strain evidence="13 14">P94</strain>
    </source>
</reference>
<proteinExistence type="inferred from homology"/>
<gene>
    <name evidence="13" type="ORF">QNM18_22020</name>
</gene>
<feature type="region of interest" description="Disordered" evidence="11">
    <location>
        <begin position="100"/>
        <end position="140"/>
    </location>
</feature>
<comment type="function">
    <text evidence="10">Interacts with outer membrane receptor proteins that carry out high-affinity binding and energy dependent uptake into the periplasmic space of specific substrates. It could act to transduce energy from the cytoplasmic membrane to specific energy-requiring processes in the outer membrane, resulting in the release into the periplasm of ligands bound by these outer membrane proteins.</text>
</comment>
<evidence type="ECO:0000256" key="10">
    <source>
        <dbReference type="RuleBase" id="RU362123"/>
    </source>
</evidence>
<evidence type="ECO:0000256" key="1">
    <source>
        <dbReference type="ARBA" id="ARBA00004383"/>
    </source>
</evidence>
<evidence type="ECO:0000313" key="14">
    <source>
        <dbReference type="Proteomes" id="UP001231915"/>
    </source>
</evidence>
<keyword evidence="9 10" id="KW-0472">Membrane</keyword>
<keyword evidence="6 10" id="KW-0812">Transmembrane</keyword>
<accession>A0ABT7ERS1</accession>
<protein>
    <recommendedName>
        <fullName evidence="10">Protein TonB</fullName>
    </recommendedName>
</protein>
<keyword evidence="14" id="KW-1185">Reference proteome</keyword>
<dbReference type="PROSITE" id="PS52015">
    <property type="entry name" value="TONB_CTD"/>
    <property type="match status" value="1"/>
</dbReference>
<keyword evidence="4 10" id="KW-1003">Cell membrane</keyword>
<evidence type="ECO:0000256" key="8">
    <source>
        <dbReference type="ARBA" id="ARBA00022989"/>
    </source>
</evidence>
<dbReference type="PRINTS" id="PR01374">
    <property type="entry name" value="TONBPROTEIN"/>
</dbReference>
<dbReference type="NCBIfam" id="TIGR01352">
    <property type="entry name" value="tonB_Cterm"/>
    <property type="match status" value="1"/>
</dbReference>
<dbReference type="InterPro" id="IPR006260">
    <property type="entry name" value="TonB/TolA_C"/>
</dbReference>
<feature type="transmembrane region" description="Helical" evidence="10">
    <location>
        <begin position="7"/>
        <end position="29"/>
    </location>
</feature>
<evidence type="ECO:0000256" key="6">
    <source>
        <dbReference type="ARBA" id="ARBA00022692"/>
    </source>
</evidence>
<dbReference type="EMBL" id="JASJUT010000012">
    <property type="protein sequence ID" value="MDK2597742.1"/>
    <property type="molecule type" value="Genomic_DNA"/>
</dbReference>
<dbReference type="InterPro" id="IPR003538">
    <property type="entry name" value="TonB"/>
</dbReference>
<organism evidence="13 14">
    <name type="scientific">Pseudoalteromonas obscura</name>
    <dbReference type="NCBI Taxonomy" id="3048491"/>
    <lineage>
        <taxon>Bacteria</taxon>
        <taxon>Pseudomonadati</taxon>
        <taxon>Pseudomonadota</taxon>
        <taxon>Gammaproteobacteria</taxon>
        <taxon>Alteromonadales</taxon>
        <taxon>Pseudoalteromonadaceae</taxon>
        <taxon>Pseudoalteromonas</taxon>
    </lineage>
</organism>
<name>A0ABT7ERS1_9GAMM</name>
<keyword evidence="3 10" id="KW-0813">Transport</keyword>
<dbReference type="InterPro" id="IPR037682">
    <property type="entry name" value="TonB_C"/>
</dbReference>
<feature type="domain" description="TonB C-terminal" evidence="12">
    <location>
        <begin position="190"/>
        <end position="279"/>
    </location>
</feature>
<dbReference type="Pfam" id="PF03544">
    <property type="entry name" value="TonB_C"/>
    <property type="match status" value="1"/>
</dbReference>
<evidence type="ECO:0000256" key="3">
    <source>
        <dbReference type="ARBA" id="ARBA00022448"/>
    </source>
</evidence>
<evidence type="ECO:0000259" key="12">
    <source>
        <dbReference type="PROSITE" id="PS52015"/>
    </source>
</evidence>
<evidence type="ECO:0000256" key="2">
    <source>
        <dbReference type="ARBA" id="ARBA00006555"/>
    </source>
</evidence>
<dbReference type="SUPFAM" id="SSF74653">
    <property type="entry name" value="TolA/TonB C-terminal domain"/>
    <property type="match status" value="1"/>
</dbReference>
<keyword evidence="5 10" id="KW-0997">Cell inner membrane</keyword>
<evidence type="ECO:0000256" key="7">
    <source>
        <dbReference type="ARBA" id="ARBA00022927"/>
    </source>
</evidence>
<evidence type="ECO:0000256" key="9">
    <source>
        <dbReference type="ARBA" id="ARBA00023136"/>
    </source>
</evidence>